<dbReference type="EMBL" id="LRGB01002185">
    <property type="protein sequence ID" value="KZS08818.1"/>
    <property type="molecule type" value="Genomic_DNA"/>
</dbReference>
<reference evidence="9 10" key="1">
    <citation type="submission" date="2016-03" db="EMBL/GenBank/DDBJ databases">
        <title>EvidentialGene: Evidence-directed Construction of Genes on Genomes.</title>
        <authorList>
            <person name="Gilbert D.G."/>
            <person name="Choi J.-H."/>
            <person name="Mockaitis K."/>
            <person name="Colbourne J."/>
            <person name="Pfrender M."/>
        </authorList>
    </citation>
    <scope>NUCLEOTIDE SEQUENCE [LARGE SCALE GENOMIC DNA]</scope>
    <source>
        <strain evidence="9 10">Xinb3</strain>
        <tissue evidence="9">Complete organism</tissue>
    </source>
</reference>
<evidence type="ECO:0000256" key="4">
    <source>
        <dbReference type="ARBA" id="ARBA00023242"/>
    </source>
</evidence>
<dbReference type="PROSITE" id="PS00027">
    <property type="entry name" value="HOMEOBOX_1"/>
    <property type="match status" value="1"/>
</dbReference>
<evidence type="ECO:0000259" key="8">
    <source>
        <dbReference type="PROSITE" id="PS50071"/>
    </source>
</evidence>
<dbReference type="Proteomes" id="UP000076858">
    <property type="component" value="Unassembled WGS sequence"/>
</dbReference>
<dbReference type="GO" id="GO:0000978">
    <property type="term" value="F:RNA polymerase II cis-regulatory region sequence-specific DNA binding"/>
    <property type="evidence" value="ECO:0007669"/>
    <property type="project" value="TreeGrafter"/>
</dbReference>
<keyword evidence="3 5" id="KW-0371">Homeobox</keyword>
<evidence type="ECO:0000256" key="7">
    <source>
        <dbReference type="SAM" id="MobiDB-lite"/>
    </source>
</evidence>
<dbReference type="InterPro" id="IPR001356">
    <property type="entry name" value="HD"/>
</dbReference>
<feature type="compositionally biased region" description="Polar residues" evidence="7">
    <location>
        <begin position="160"/>
        <end position="180"/>
    </location>
</feature>
<feature type="DNA-binding region" description="Homeobox" evidence="5">
    <location>
        <begin position="12"/>
        <end position="71"/>
    </location>
</feature>
<dbReference type="PANTHER" id="PTHR11636">
    <property type="entry name" value="POU DOMAIN"/>
    <property type="match status" value="1"/>
</dbReference>
<dbReference type="SUPFAM" id="SSF46689">
    <property type="entry name" value="Homeodomain-like"/>
    <property type="match status" value="1"/>
</dbReference>
<evidence type="ECO:0000256" key="5">
    <source>
        <dbReference type="PROSITE-ProRule" id="PRU00108"/>
    </source>
</evidence>
<dbReference type="InterPro" id="IPR050255">
    <property type="entry name" value="POU_domain_TF"/>
</dbReference>
<dbReference type="STRING" id="35525.A0A164RNX3"/>
<feature type="compositionally biased region" description="Polar residues" evidence="7">
    <location>
        <begin position="142"/>
        <end position="151"/>
    </location>
</feature>
<dbReference type="Gene3D" id="1.10.10.60">
    <property type="entry name" value="Homeodomain-like"/>
    <property type="match status" value="1"/>
</dbReference>
<evidence type="ECO:0000256" key="3">
    <source>
        <dbReference type="ARBA" id="ARBA00023155"/>
    </source>
</evidence>
<dbReference type="InterPro" id="IPR017970">
    <property type="entry name" value="Homeobox_CS"/>
</dbReference>
<dbReference type="Pfam" id="PF00046">
    <property type="entry name" value="Homeodomain"/>
    <property type="match status" value="1"/>
</dbReference>
<evidence type="ECO:0000256" key="6">
    <source>
        <dbReference type="RuleBase" id="RU000682"/>
    </source>
</evidence>
<keyword evidence="10" id="KW-1185">Reference proteome</keyword>
<keyword evidence="4 5" id="KW-0539">Nucleus</keyword>
<evidence type="ECO:0000313" key="10">
    <source>
        <dbReference type="Proteomes" id="UP000076858"/>
    </source>
</evidence>
<gene>
    <name evidence="9" type="ORF">APZ42_027108</name>
</gene>
<evidence type="ECO:0000256" key="1">
    <source>
        <dbReference type="ARBA" id="ARBA00004123"/>
    </source>
</evidence>
<dbReference type="OrthoDB" id="6346949at2759"/>
<proteinExistence type="predicted"/>
<feature type="region of interest" description="Disordered" evidence="7">
    <location>
        <begin position="139"/>
        <end position="192"/>
    </location>
</feature>
<keyword evidence="2 5" id="KW-0238">DNA-binding</keyword>
<dbReference type="InterPro" id="IPR013847">
    <property type="entry name" value="POU"/>
</dbReference>
<dbReference type="PROSITE" id="PS50071">
    <property type="entry name" value="HOMEOBOX_2"/>
    <property type="match status" value="1"/>
</dbReference>
<dbReference type="CDD" id="cd00086">
    <property type="entry name" value="homeodomain"/>
    <property type="match status" value="1"/>
</dbReference>
<organism evidence="9 10">
    <name type="scientific">Daphnia magna</name>
    <dbReference type="NCBI Taxonomy" id="35525"/>
    <lineage>
        <taxon>Eukaryota</taxon>
        <taxon>Metazoa</taxon>
        <taxon>Ecdysozoa</taxon>
        <taxon>Arthropoda</taxon>
        <taxon>Crustacea</taxon>
        <taxon>Branchiopoda</taxon>
        <taxon>Diplostraca</taxon>
        <taxon>Cladocera</taxon>
        <taxon>Anomopoda</taxon>
        <taxon>Daphniidae</taxon>
        <taxon>Daphnia</taxon>
    </lineage>
</organism>
<sequence length="650" mass="74605">MKPTGKKHGNRKRRKRTLFKGSVKQVLENYFHQQPKPSLKEISLLANAVRMDEEVVRVWFGNRRFQEKKKRPPPKTAARRTRSASRVPAPDENVDGSMEPIEDQSTPVITDTNELIDSNDEVSYDLPRLVSVTSLAHDEMDTGSSSDTNDMPQIVPRPLTNLNAQSEPTSSEAPGSSKNANPFGHLSRRSSSTDGNIRIAETICGKSIRIGNCNGIDLYAIAFRKSADSFSSFERYVYGQPDGLPERKTIVIYGADRSNQTKFIDGMLNYIFNVEHKDTFRFRINEQETNQTNSIQVYTVHHAQGFRLPFSITIVCIPMYDADDSELFNHQETAQTFHEFLKNKDGIQGLDMICNIVNEASINQQSFLSIFGNDVEAIVSSWEPNDCTDVTCTWHLNMQRFFASLTRKKTRSLVLTMHVLEERKQMEAAVRGLQRLVKIGSSKIEEIDKAKQMIVFCQMQIDSNDELDENVESTRKVELPVGQYVNNCDYCHVTCHDSFVEPRVLKYEEDGSPSLDFFETTATGFCSFCPEKCNLNMHSNQSYRWVPVKEERVGRSNRVLQDRRRETEIKWNEIKSKGRDLVKQLQSELKENGMAMLEHFQATWRCIQRINKIGLRRNSFLNRFVFDCLFDAEQHLKLLGFDEGLESLRH</sequence>
<accession>A0A164RNX3</accession>
<feature type="domain" description="Homeobox" evidence="8">
    <location>
        <begin position="10"/>
        <end position="70"/>
    </location>
</feature>
<name>A0A164RNX3_9CRUS</name>
<dbReference type="SMART" id="SM00389">
    <property type="entry name" value="HOX"/>
    <property type="match status" value="1"/>
</dbReference>
<dbReference type="AlphaFoldDB" id="A0A164RNX3"/>
<evidence type="ECO:0000313" key="9">
    <source>
        <dbReference type="EMBL" id="KZS08818.1"/>
    </source>
</evidence>
<feature type="region of interest" description="Disordered" evidence="7">
    <location>
        <begin position="66"/>
        <end position="117"/>
    </location>
</feature>
<dbReference type="InterPro" id="IPR009057">
    <property type="entry name" value="Homeodomain-like_sf"/>
</dbReference>
<dbReference type="PANTHER" id="PTHR11636:SF89">
    <property type="entry name" value="POU DOMAIN PROTEIN 2, ISOFORM B-RELATED"/>
    <property type="match status" value="1"/>
</dbReference>
<protein>
    <recommendedName>
        <fullName evidence="8">Homeobox domain-containing protein</fullName>
    </recommendedName>
</protein>
<evidence type="ECO:0000256" key="2">
    <source>
        <dbReference type="ARBA" id="ARBA00023125"/>
    </source>
</evidence>
<comment type="caution">
    <text evidence="9">The sequence shown here is derived from an EMBL/GenBank/DDBJ whole genome shotgun (WGS) entry which is preliminary data.</text>
</comment>
<dbReference type="GO" id="GO:0005634">
    <property type="term" value="C:nucleus"/>
    <property type="evidence" value="ECO:0007669"/>
    <property type="project" value="UniProtKB-SubCell"/>
</dbReference>
<comment type="subcellular location">
    <subcellularLocation>
        <location evidence="1 5 6">Nucleus</location>
    </subcellularLocation>
</comment>
<dbReference type="GO" id="GO:0000981">
    <property type="term" value="F:DNA-binding transcription factor activity, RNA polymerase II-specific"/>
    <property type="evidence" value="ECO:0007669"/>
    <property type="project" value="InterPro"/>
</dbReference>
<dbReference type="PRINTS" id="PR00028">
    <property type="entry name" value="POUDOMAIN"/>
</dbReference>
<feature type="compositionally biased region" description="Basic residues" evidence="7">
    <location>
        <begin position="66"/>
        <end position="83"/>
    </location>
</feature>
<feature type="compositionally biased region" description="Polar residues" evidence="7">
    <location>
        <begin position="103"/>
        <end position="116"/>
    </location>
</feature>